<name>A0AAV0I2Z0_9ROSI</name>
<reference evidence="1" key="1">
    <citation type="submission" date="2022-08" db="EMBL/GenBank/DDBJ databases">
        <authorList>
            <person name="Gutierrez-Valencia J."/>
        </authorList>
    </citation>
    <scope>NUCLEOTIDE SEQUENCE</scope>
</reference>
<gene>
    <name evidence="1" type="ORF">LITE_LOCUS7320</name>
</gene>
<keyword evidence="2" id="KW-1185">Reference proteome</keyword>
<organism evidence="1 2">
    <name type="scientific">Linum tenue</name>
    <dbReference type="NCBI Taxonomy" id="586396"/>
    <lineage>
        <taxon>Eukaryota</taxon>
        <taxon>Viridiplantae</taxon>
        <taxon>Streptophyta</taxon>
        <taxon>Embryophyta</taxon>
        <taxon>Tracheophyta</taxon>
        <taxon>Spermatophyta</taxon>
        <taxon>Magnoliopsida</taxon>
        <taxon>eudicotyledons</taxon>
        <taxon>Gunneridae</taxon>
        <taxon>Pentapetalae</taxon>
        <taxon>rosids</taxon>
        <taxon>fabids</taxon>
        <taxon>Malpighiales</taxon>
        <taxon>Linaceae</taxon>
        <taxon>Linum</taxon>
    </lineage>
</organism>
<dbReference type="AlphaFoldDB" id="A0AAV0I2Z0"/>
<dbReference type="Proteomes" id="UP001154282">
    <property type="component" value="Unassembled WGS sequence"/>
</dbReference>
<proteinExistence type="predicted"/>
<accession>A0AAV0I2Z0</accession>
<evidence type="ECO:0000313" key="2">
    <source>
        <dbReference type="Proteomes" id="UP001154282"/>
    </source>
</evidence>
<dbReference type="EMBL" id="CAMGYJ010000003">
    <property type="protein sequence ID" value="CAI0391917.1"/>
    <property type="molecule type" value="Genomic_DNA"/>
</dbReference>
<protein>
    <submittedName>
        <fullName evidence="1">Uncharacterized protein</fullName>
    </submittedName>
</protein>
<sequence length="60" mass="7659">MWQWPELDSRQWRWLVASRAPCLTCWWDLVRRWSCRRVRYIPRLISSSFTLVSWWRLCSW</sequence>
<evidence type="ECO:0000313" key="1">
    <source>
        <dbReference type="EMBL" id="CAI0391917.1"/>
    </source>
</evidence>
<comment type="caution">
    <text evidence="1">The sequence shown here is derived from an EMBL/GenBank/DDBJ whole genome shotgun (WGS) entry which is preliminary data.</text>
</comment>